<dbReference type="EMBL" id="JAVLET010000010">
    <property type="protein sequence ID" value="KAL0467140.1"/>
    <property type="molecule type" value="Genomic_DNA"/>
</dbReference>
<dbReference type="Proteomes" id="UP001451303">
    <property type="component" value="Unassembled WGS sequence"/>
</dbReference>
<evidence type="ECO:0000313" key="1">
    <source>
        <dbReference type="EMBL" id="KAL0467140.1"/>
    </source>
</evidence>
<comment type="caution">
    <text evidence="1">The sequence shown here is derived from an EMBL/GenBank/DDBJ whole genome shotgun (WGS) entry which is preliminary data.</text>
</comment>
<name>A0ABR3D359_NEUIN</name>
<evidence type="ECO:0000313" key="2">
    <source>
        <dbReference type="Proteomes" id="UP001451303"/>
    </source>
</evidence>
<protein>
    <submittedName>
        <fullName evidence="1">Uncharacterized protein</fullName>
    </submittedName>
</protein>
<accession>A0ABR3D359</accession>
<proteinExistence type="predicted"/>
<reference evidence="1 2" key="1">
    <citation type="submission" date="2023-09" db="EMBL/GenBank/DDBJ databases">
        <title>Multi-omics analysis of a traditional fermented food reveals byproduct-associated fungal strains for waste-to-food upcycling.</title>
        <authorList>
            <consortium name="Lawrence Berkeley National Laboratory"/>
            <person name="Rekdal V.M."/>
            <person name="Villalobos-Escobedo J.M."/>
            <person name="Rodriguez-Valeron N."/>
            <person name="Garcia M.O."/>
            <person name="Vasquez D.P."/>
            <person name="Damayanti I."/>
            <person name="Sorensen P.M."/>
            <person name="Baidoo E.E."/>
            <person name="De Carvalho A.C."/>
            <person name="Riley R."/>
            <person name="Lipzen A."/>
            <person name="He G."/>
            <person name="Yan M."/>
            <person name="Haridas S."/>
            <person name="Daum C."/>
            <person name="Yoshinaga Y."/>
            <person name="Ng V."/>
            <person name="Grigoriev I.V."/>
            <person name="Munk R."/>
            <person name="Nuraida L."/>
            <person name="Wijaya C.H."/>
            <person name="Morales P.-C."/>
            <person name="Keasling J.D."/>
        </authorList>
    </citation>
    <scope>NUCLEOTIDE SEQUENCE [LARGE SCALE GENOMIC DNA]</scope>
    <source>
        <strain evidence="1 2">FGSC 2613</strain>
    </source>
</reference>
<sequence>MFGPVSESKFWNLFFLGLSALYLLPLGTSSLRRVFGLRAVQHTLQYRERSRYGAVQEAGEFNAQGCLYTYCDGSATVPSRRRSVGNAIG</sequence>
<organism evidence="1 2">
    <name type="scientific">Neurospora intermedia</name>
    <dbReference type="NCBI Taxonomy" id="5142"/>
    <lineage>
        <taxon>Eukaryota</taxon>
        <taxon>Fungi</taxon>
        <taxon>Dikarya</taxon>
        <taxon>Ascomycota</taxon>
        <taxon>Pezizomycotina</taxon>
        <taxon>Sordariomycetes</taxon>
        <taxon>Sordariomycetidae</taxon>
        <taxon>Sordariales</taxon>
        <taxon>Sordariaceae</taxon>
        <taxon>Neurospora</taxon>
    </lineage>
</organism>
<gene>
    <name evidence="1" type="ORF">QR685DRAFT_579621</name>
</gene>
<keyword evidence="2" id="KW-1185">Reference proteome</keyword>